<evidence type="ECO:0000256" key="1">
    <source>
        <dbReference type="ARBA" id="ARBA00004442"/>
    </source>
</evidence>
<evidence type="ECO:0000256" key="2">
    <source>
        <dbReference type="ARBA" id="ARBA00007613"/>
    </source>
</evidence>
<name>A0A286FYP4_9BACT</name>
<protein>
    <submittedName>
        <fullName evidence="8">Outer membrane efflux protein</fullName>
    </submittedName>
</protein>
<keyword evidence="3" id="KW-0813">Transport</keyword>
<dbReference type="Gene3D" id="1.20.1600.10">
    <property type="entry name" value="Outer membrane efflux proteins (OEP)"/>
    <property type="match status" value="1"/>
</dbReference>
<evidence type="ECO:0000256" key="3">
    <source>
        <dbReference type="ARBA" id="ARBA00022448"/>
    </source>
</evidence>
<keyword evidence="6" id="KW-0472">Membrane</keyword>
<evidence type="ECO:0000256" key="4">
    <source>
        <dbReference type="ARBA" id="ARBA00022452"/>
    </source>
</evidence>
<dbReference type="SUPFAM" id="SSF56954">
    <property type="entry name" value="Outer membrane efflux proteins (OEP)"/>
    <property type="match status" value="1"/>
</dbReference>
<proteinExistence type="inferred from homology"/>
<evidence type="ECO:0000256" key="7">
    <source>
        <dbReference type="ARBA" id="ARBA00023237"/>
    </source>
</evidence>
<dbReference type="PANTHER" id="PTHR30026">
    <property type="entry name" value="OUTER MEMBRANE PROTEIN TOLC"/>
    <property type="match status" value="1"/>
</dbReference>
<gene>
    <name evidence="8" type="ORF">SAMN06269250_2641</name>
</gene>
<dbReference type="AlphaFoldDB" id="A0A286FYP4"/>
<evidence type="ECO:0000313" key="9">
    <source>
        <dbReference type="Proteomes" id="UP000219452"/>
    </source>
</evidence>
<dbReference type="Proteomes" id="UP000219452">
    <property type="component" value="Unassembled WGS sequence"/>
</dbReference>
<keyword evidence="4" id="KW-1134">Transmembrane beta strand</keyword>
<dbReference type="InterPro" id="IPR051906">
    <property type="entry name" value="TolC-like"/>
</dbReference>
<keyword evidence="7" id="KW-0998">Cell outer membrane</keyword>
<dbReference type="InterPro" id="IPR003423">
    <property type="entry name" value="OMP_efflux"/>
</dbReference>
<reference evidence="9" key="1">
    <citation type="submission" date="2017-09" db="EMBL/GenBank/DDBJ databases">
        <authorList>
            <person name="Varghese N."/>
            <person name="Submissions S."/>
        </authorList>
    </citation>
    <scope>NUCLEOTIDE SEQUENCE [LARGE SCALE GENOMIC DNA]</scope>
    <source>
        <strain evidence="9">DSM 29961</strain>
    </source>
</reference>
<dbReference type="GO" id="GO:1990281">
    <property type="term" value="C:efflux pump complex"/>
    <property type="evidence" value="ECO:0007669"/>
    <property type="project" value="TreeGrafter"/>
</dbReference>
<accession>A0A286FYP4</accession>
<dbReference type="Pfam" id="PF02321">
    <property type="entry name" value="OEP"/>
    <property type="match status" value="1"/>
</dbReference>
<keyword evidence="5" id="KW-0812">Transmembrane</keyword>
<comment type="subcellular location">
    <subcellularLocation>
        <location evidence="1">Cell outer membrane</location>
    </subcellularLocation>
</comment>
<dbReference type="GO" id="GO:0015288">
    <property type="term" value="F:porin activity"/>
    <property type="evidence" value="ECO:0007669"/>
    <property type="project" value="TreeGrafter"/>
</dbReference>
<dbReference type="RefSeq" id="WP_097126278.1">
    <property type="nucleotide sequence ID" value="NZ_OCNH01000002.1"/>
</dbReference>
<organism evidence="8 9">
    <name type="scientific">Spirosoma fluviale</name>
    <dbReference type="NCBI Taxonomy" id="1597977"/>
    <lineage>
        <taxon>Bacteria</taxon>
        <taxon>Pseudomonadati</taxon>
        <taxon>Bacteroidota</taxon>
        <taxon>Cytophagia</taxon>
        <taxon>Cytophagales</taxon>
        <taxon>Cytophagaceae</taxon>
        <taxon>Spirosoma</taxon>
    </lineage>
</organism>
<evidence type="ECO:0000256" key="5">
    <source>
        <dbReference type="ARBA" id="ARBA00022692"/>
    </source>
</evidence>
<sequence length="462" mass="51797">MITSLITRHIRYLGLLIPLSIAAQPAPTGVSAVLEGYVREGLTNNLALRQESLEIGRVTESLNQAKSLFYPRVAFSPTYSLAAGGRRLEFPVGDLLNPAYKALNQLTGSDRFPTNIENVNQLLAPNNFHDTKFSVSYAIFNTDIQYNYLIQKQLLTSQQARRRVVENELRYTIATAYYQYLQTLDAIRIFQNSRDVLTELARLNEKLVRNNVATKEVVTSARYETSKVDQQLAVAHKNRETARAYFNFLLNRDLQAIIDVDSSLTKILPESPENVADLQRTALLGRQELAQVTSSLGAAQTAVKLAEANANIPNVFVGANTGFQGFGYTFQNQAYVVAQVGLQWDLFRGYEKRSKIQQAKIQSDALQTRLTEVQRQIQLQVLQAYYDLDAATESLAATQSGMANADQTFKVIDSKYRNGQSLLIEFLRYQNDRLTAQLQHSLARMDVLVKRAALDRAVAVGQ</sequence>
<evidence type="ECO:0000256" key="6">
    <source>
        <dbReference type="ARBA" id="ARBA00023136"/>
    </source>
</evidence>
<dbReference type="PANTHER" id="PTHR30026:SF21">
    <property type="entry name" value="SLR1270 PROTEIN"/>
    <property type="match status" value="1"/>
</dbReference>
<dbReference type="OrthoDB" id="13803at2"/>
<dbReference type="GO" id="GO:0015562">
    <property type="term" value="F:efflux transmembrane transporter activity"/>
    <property type="evidence" value="ECO:0007669"/>
    <property type="project" value="InterPro"/>
</dbReference>
<dbReference type="GO" id="GO:0009279">
    <property type="term" value="C:cell outer membrane"/>
    <property type="evidence" value="ECO:0007669"/>
    <property type="project" value="UniProtKB-SubCell"/>
</dbReference>
<keyword evidence="9" id="KW-1185">Reference proteome</keyword>
<evidence type="ECO:0000313" key="8">
    <source>
        <dbReference type="EMBL" id="SOD88385.1"/>
    </source>
</evidence>
<dbReference type="EMBL" id="OCNH01000002">
    <property type="protein sequence ID" value="SOD88385.1"/>
    <property type="molecule type" value="Genomic_DNA"/>
</dbReference>
<comment type="similarity">
    <text evidence="2">Belongs to the outer membrane factor (OMF) (TC 1.B.17) family.</text>
</comment>